<evidence type="ECO:0000256" key="7">
    <source>
        <dbReference type="ARBA" id="ARBA00023136"/>
    </source>
</evidence>
<feature type="transmembrane region" description="Helical" evidence="8">
    <location>
        <begin position="381"/>
        <end position="402"/>
    </location>
</feature>
<accession>A0A0B3YDM1</accession>
<evidence type="ECO:0000313" key="11">
    <source>
        <dbReference type="Proteomes" id="UP000031197"/>
    </source>
</evidence>
<keyword evidence="11" id="KW-1185">Reference proteome</keyword>
<dbReference type="Proteomes" id="UP000031197">
    <property type="component" value="Unassembled WGS sequence"/>
</dbReference>
<dbReference type="Gene3D" id="1.20.81.30">
    <property type="entry name" value="Type II secretion system (T2SS), domain F"/>
    <property type="match status" value="2"/>
</dbReference>
<dbReference type="OrthoDB" id="9805682at2"/>
<feature type="domain" description="Type II secretion system protein GspF" evidence="9">
    <location>
        <begin position="75"/>
        <end position="198"/>
    </location>
</feature>
<evidence type="ECO:0000259" key="9">
    <source>
        <dbReference type="Pfam" id="PF00482"/>
    </source>
</evidence>
<evidence type="ECO:0000256" key="5">
    <source>
        <dbReference type="ARBA" id="ARBA00022692"/>
    </source>
</evidence>
<feature type="transmembrane region" description="Helical" evidence="8">
    <location>
        <begin position="177"/>
        <end position="204"/>
    </location>
</feature>
<proteinExistence type="inferred from homology"/>
<evidence type="ECO:0000256" key="3">
    <source>
        <dbReference type="ARBA" id="ARBA00022475"/>
    </source>
</evidence>
<dbReference type="InterPro" id="IPR042094">
    <property type="entry name" value="T2SS_GspF_sf"/>
</dbReference>
<keyword evidence="6 8" id="KW-1133">Transmembrane helix</keyword>
<name>A0A0B3YDM1_9ALTE</name>
<dbReference type="FunFam" id="1.20.81.30:FF:000001">
    <property type="entry name" value="Type II secretion system protein F"/>
    <property type="match status" value="2"/>
</dbReference>
<protein>
    <submittedName>
        <fullName evidence="10">MSHA biogenesis protein MshG</fullName>
    </submittedName>
</protein>
<keyword evidence="5 8" id="KW-0812">Transmembrane</keyword>
<keyword evidence="7 8" id="KW-0472">Membrane</keyword>
<reference evidence="10 11" key="1">
    <citation type="submission" date="2014-12" db="EMBL/GenBank/DDBJ databases">
        <title>Genome sequencing of Alteromonas marina AD001.</title>
        <authorList>
            <person name="Adrian T.G.S."/>
            <person name="Chan K.G."/>
        </authorList>
    </citation>
    <scope>NUCLEOTIDE SEQUENCE [LARGE SCALE GENOMIC DNA]</scope>
    <source>
        <strain evidence="10 11">AD001</strain>
    </source>
</reference>
<evidence type="ECO:0000256" key="2">
    <source>
        <dbReference type="ARBA" id="ARBA00005745"/>
    </source>
</evidence>
<comment type="similarity">
    <text evidence="2">Belongs to the GSP F family.</text>
</comment>
<feature type="transmembrane region" description="Helical" evidence="8">
    <location>
        <begin position="224"/>
        <end position="243"/>
    </location>
</feature>
<dbReference type="InterPro" id="IPR003004">
    <property type="entry name" value="GspF/PilC"/>
</dbReference>
<comment type="subcellular location">
    <subcellularLocation>
        <location evidence="1">Cell inner membrane</location>
        <topology evidence="1">Multi-pass membrane protein</topology>
    </subcellularLocation>
</comment>
<dbReference type="RefSeq" id="WP_039217340.1">
    <property type="nucleotide sequence ID" value="NZ_JWLW01000006.1"/>
</dbReference>
<keyword evidence="4" id="KW-0997">Cell inner membrane</keyword>
<gene>
    <name evidence="10" type="ORF">RJ41_04130</name>
</gene>
<dbReference type="Pfam" id="PF00482">
    <property type="entry name" value="T2SSF"/>
    <property type="match status" value="2"/>
</dbReference>
<evidence type="ECO:0000256" key="8">
    <source>
        <dbReference type="SAM" id="Phobius"/>
    </source>
</evidence>
<evidence type="ECO:0000256" key="4">
    <source>
        <dbReference type="ARBA" id="ARBA00022519"/>
    </source>
</evidence>
<dbReference type="PRINTS" id="PR00812">
    <property type="entry name" value="BCTERIALGSPF"/>
</dbReference>
<dbReference type="PANTHER" id="PTHR30012">
    <property type="entry name" value="GENERAL SECRETION PATHWAY PROTEIN"/>
    <property type="match status" value="1"/>
</dbReference>
<evidence type="ECO:0000256" key="6">
    <source>
        <dbReference type="ARBA" id="ARBA00022989"/>
    </source>
</evidence>
<comment type="caution">
    <text evidence="10">The sequence shown here is derived from an EMBL/GenBank/DDBJ whole genome shotgun (WGS) entry which is preliminary data.</text>
</comment>
<sequence>MPQFTYAGKSTQGGPQKGVIEAASAQAAAQALLSKNIVPTSIQETKKASGEKANDGFAIGSLFEPKVGLDEMIIFSRQMYSLLKAGIPIIRAIRGLSENASHKRFQEILKDIADQLEQGRSLSSAMTKYEKIFTRLTISVVVVGENTGKLDDVFLQLALYFEREQETRKRIKSALRYPTFVLIALAIAMFILNLFVVPVFTQMFERFDTELPIMTRVLIGTSNFFVNYWWLILIVLIGIIFSAKQYVNSTNGRLKWDKFKLKLPVVGSIIERSLLSRYSRSFSMILRAGVPLTAGLSLTADAVDNAHMQMRIKEMRQGIEKGESLLRVSKNSELFSTLVLQMIAVGEETGRLEPLLEESADYYEREVDFDLKSLTAKIEPILIGFVAVMVLILALGIFTPMWNMMSAVKGG</sequence>
<evidence type="ECO:0000313" key="10">
    <source>
        <dbReference type="EMBL" id="KHT55803.1"/>
    </source>
</evidence>
<dbReference type="GO" id="GO:0005886">
    <property type="term" value="C:plasma membrane"/>
    <property type="evidence" value="ECO:0007669"/>
    <property type="project" value="UniProtKB-SubCell"/>
</dbReference>
<dbReference type="InterPro" id="IPR018076">
    <property type="entry name" value="T2SS_GspF_dom"/>
</dbReference>
<feature type="domain" description="Type II secretion system protein GspF" evidence="9">
    <location>
        <begin position="279"/>
        <end position="400"/>
    </location>
</feature>
<dbReference type="AlphaFoldDB" id="A0A0B3YDM1"/>
<evidence type="ECO:0000256" key="1">
    <source>
        <dbReference type="ARBA" id="ARBA00004429"/>
    </source>
</evidence>
<dbReference type="GO" id="GO:0015628">
    <property type="term" value="P:protein secretion by the type II secretion system"/>
    <property type="evidence" value="ECO:0007669"/>
    <property type="project" value="TreeGrafter"/>
</dbReference>
<keyword evidence="3" id="KW-1003">Cell membrane</keyword>
<organism evidence="10 11">
    <name type="scientific">Alteromonas marina</name>
    <dbReference type="NCBI Taxonomy" id="203795"/>
    <lineage>
        <taxon>Bacteria</taxon>
        <taxon>Pseudomonadati</taxon>
        <taxon>Pseudomonadota</taxon>
        <taxon>Gammaproteobacteria</taxon>
        <taxon>Alteromonadales</taxon>
        <taxon>Alteromonadaceae</taxon>
        <taxon>Alteromonas/Salinimonas group</taxon>
        <taxon>Alteromonas</taxon>
    </lineage>
</organism>
<dbReference type="EMBL" id="JWLW01000006">
    <property type="protein sequence ID" value="KHT55803.1"/>
    <property type="molecule type" value="Genomic_DNA"/>
</dbReference>
<dbReference type="PANTHER" id="PTHR30012:SF4">
    <property type="entry name" value="MSHA BIOGENESIS PROTEIN MSHG"/>
    <property type="match status" value="1"/>
</dbReference>